<accession>A0A0E9VQ30</accession>
<proteinExistence type="predicted"/>
<protein>
    <submittedName>
        <fullName evidence="1">Uncharacterized protein</fullName>
    </submittedName>
</protein>
<organism evidence="1">
    <name type="scientific">Anguilla anguilla</name>
    <name type="common">European freshwater eel</name>
    <name type="synonym">Muraena anguilla</name>
    <dbReference type="NCBI Taxonomy" id="7936"/>
    <lineage>
        <taxon>Eukaryota</taxon>
        <taxon>Metazoa</taxon>
        <taxon>Chordata</taxon>
        <taxon>Craniata</taxon>
        <taxon>Vertebrata</taxon>
        <taxon>Euteleostomi</taxon>
        <taxon>Actinopterygii</taxon>
        <taxon>Neopterygii</taxon>
        <taxon>Teleostei</taxon>
        <taxon>Anguilliformes</taxon>
        <taxon>Anguillidae</taxon>
        <taxon>Anguilla</taxon>
    </lineage>
</organism>
<sequence>MIPRSGSSSCVHSHQGCLSYFESLVVLIFAATYEILSP</sequence>
<reference evidence="1" key="2">
    <citation type="journal article" date="2015" name="Fish Shellfish Immunol.">
        <title>Early steps in the European eel (Anguilla anguilla)-Vibrio vulnificus interaction in the gills: Role of the RtxA13 toxin.</title>
        <authorList>
            <person name="Callol A."/>
            <person name="Pajuelo D."/>
            <person name="Ebbesson L."/>
            <person name="Teles M."/>
            <person name="MacKenzie S."/>
            <person name="Amaro C."/>
        </authorList>
    </citation>
    <scope>NUCLEOTIDE SEQUENCE</scope>
</reference>
<dbReference type="AlphaFoldDB" id="A0A0E9VQ30"/>
<reference evidence="1" key="1">
    <citation type="submission" date="2014-11" db="EMBL/GenBank/DDBJ databases">
        <authorList>
            <person name="Amaro Gonzalez C."/>
        </authorList>
    </citation>
    <scope>NUCLEOTIDE SEQUENCE</scope>
</reference>
<dbReference type="EMBL" id="GBXM01028353">
    <property type="protein sequence ID" value="JAH80224.1"/>
    <property type="molecule type" value="Transcribed_RNA"/>
</dbReference>
<name>A0A0E9VQ30_ANGAN</name>
<evidence type="ECO:0000313" key="1">
    <source>
        <dbReference type="EMBL" id="JAH80224.1"/>
    </source>
</evidence>